<dbReference type="ExpressionAtlas" id="C5YNQ9">
    <property type="expression patterns" value="baseline and differential"/>
</dbReference>
<dbReference type="InterPro" id="IPR017441">
    <property type="entry name" value="Protein_kinase_ATP_BS"/>
</dbReference>
<dbReference type="Gene3D" id="1.10.510.10">
    <property type="entry name" value="Transferase(Phosphotransferase) domain 1"/>
    <property type="match status" value="1"/>
</dbReference>
<reference evidence="12 13" key="1">
    <citation type="journal article" date="2009" name="Nature">
        <title>The Sorghum bicolor genome and the diversification of grasses.</title>
        <authorList>
            <person name="Paterson A.H."/>
            <person name="Bowers J.E."/>
            <person name="Bruggmann R."/>
            <person name="Dubchak I."/>
            <person name="Grimwood J."/>
            <person name="Gundlach H."/>
            <person name="Haberer G."/>
            <person name="Hellsten U."/>
            <person name="Mitros T."/>
            <person name="Poliakov A."/>
            <person name="Schmutz J."/>
            <person name="Spannagl M."/>
            <person name="Tang H."/>
            <person name="Wang X."/>
            <person name="Wicker T."/>
            <person name="Bharti A.K."/>
            <person name="Chapman J."/>
            <person name="Feltus F.A."/>
            <person name="Gowik U."/>
            <person name="Grigoriev I.V."/>
            <person name="Lyons E."/>
            <person name="Maher C.A."/>
            <person name="Martis M."/>
            <person name="Narechania A."/>
            <person name="Otillar R.P."/>
            <person name="Penning B.W."/>
            <person name="Salamov A.A."/>
            <person name="Wang Y."/>
            <person name="Zhang L."/>
            <person name="Carpita N.C."/>
            <person name="Freeling M."/>
            <person name="Gingle A.R."/>
            <person name="Hash C.T."/>
            <person name="Keller B."/>
            <person name="Klein P."/>
            <person name="Kresovich S."/>
            <person name="McCann M.C."/>
            <person name="Ming R."/>
            <person name="Peterson D.G."/>
            <person name="Mehboob-ur-Rahman"/>
            <person name="Ware D."/>
            <person name="Westhoff P."/>
            <person name="Mayer K.F."/>
            <person name="Messing J."/>
            <person name="Rokhsar D.S."/>
        </authorList>
    </citation>
    <scope>NUCLEOTIDE SEQUENCE [LARGE SCALE GENOMIC DNA]</scope>
    <source>
        <strain evidence="13">cv. BTx623</strain>
    </source>
</reference>
<dbReference type="Pfam" id="PF00069">
    <property type="entry name" value="Pkinase"/>
    <property type="match status" value="1"/>
</dbReference>
<gene>
    <name evidence="12" type="ORF">SORBI_3008G097900</name>
</gene>
<keyword evidence="13" id="KW-1185">Reference proteome</keyword>
<feature type="domain" description="Protein kinase" evidence="10">
    <location>
        <begin position="45"/>
        <end position="344"/>
    </location>
</feature>
<dbReference type="InterPro" id="IPR008271">
    <property type="entry name" value="Ser/Thr_kinase_AS"/>
</dbReference>
<dbReference type="SUPFAM" id="SSF47676">
    <property type="entry name" value="Conserved domain common to transcription factors TFIIS, elongin A, CRSP70"/>
    <property type="match status" value="1"/>
</dbReference>
<dbReference type="EMBL" id="CM000767">
    <property type="protein sequence ID" value="EES15978.1"/>
    <property type="molecule type" value="Genomic_DNA"/>
</dbReference>
<dbReference type="SMART" id="SM00220">
    <property type="entry name" value="S_TKc"/>
    <property type="match status" value="1"/>
</dbReference>
<evidence type="ECO:0000259" key="11">
    <source>
        <dbReference type="PROSITE" id="PS51319"/>
    </source>
</evidence>
<dbReference type="OrthoDB" id="666115at2759"/>
<dbReference type="InterPro" id="IPR017923">
    <property type="entry name" value="TFIIS_N"/>
</dbReference>
<keyword evidence="5 8" id="KW-0067">ATP-binding</keyword>
<evidence type="ECO:0000256" key="9">
    <source>
        <dbReference type="SAM" id="MobiDB-lite"/>
    </source>
</evidence>
<dbReference type="SMART" id="SM00509">
    <property type="entry name" value="TFS2N"/>
    <property type="match status" value="1"/>
</dbReference>
<evidence type="ECO:0000256" key="2">
    <source>
        <dbReference type="ARBA" id="ARBA00022679"/>
    </source>
</evidence>
<keyword evidence="6 7" id="KW-0539">Nucleus</keyword>
<dbReference type="FunFam" id="1.10.510.10:FF:000870">
    <property type="entry name" value="OSJNBa0016N04.16-like protein"/>
    <property type="match status" value="1"/>
</dbReference>
<keyword evidence="3 8" id="KW-0547">Nucleotide-binding</keyword>
<dbReference type="PROSITE" id="PS50011">
    <property type="entry name" value="PROTEIN_KINASE_DOM"/>
    <property type="match status" value="1"/>
</dbReference>
<evidence type="ECO:0000256" key="4">
    <source>
        <dbReference type="ARBA" id="ARBA00022777"/>
    </source>
</evidence>
<keyword evidence="2" id="KW-0808">Transferase</keyword>
<reference evidence="13" key="2">
    <citation type="journal article" date="2018" name="Plant J.">
        <title>The Sorghum bicolor reference genome: improved assembly, gene annotations, a transcriptome atlas, and signatures of genome organization.</title>
        <authorList>
            <person name="McCormick R.F."/>
            <person name="Truong S.K."/>
            <person name="Sreedasyam A."/>
            <person name="Jenkins J."/>
            <person name="Shu S."/>
            <person name="Sims D."/>
            <person name="Kennedy M."/>
            <person name="Amirebrahimi M."/>
            <person name="Weers B.D."/>
            <person name="McKinley B."/>
            <person name="Mattison A."/>
            <person name="Morishige D.T."/>
            <person name="Grimwood J."/>
            <person name="Schmutz J."/>
            <person name="Mullet J.E."/>
        </authorList>
    </citation>
    <scope>NUCLEOTIDE SEQUENCE [LARGE SCALE GENOMIC DNA]</scope>
    <source>
        <strain evidence="13">cv. BTx623</strain>
    </source>
</reference>
<dbReference type="GO" id="GO:0005634">
    <property type="term" value="C:nucleus"/>
    <property type="evidence" value="ECO:0007669"/>
    <property type="project" value="UniProtKB-SubCell"/>
</dbReference>
<sequence length="588" mass="66448">MAGRCDGVTHGVTPTGGQLHSGSTCHGGFGKVYELEDLQNITNNFSEERLLGEGGFGKVYKGLLPNGDIIAVKKLTSTMPGIKDRQFDNEAWHLMRLSHPNIVQLVGYCSHTEEILVLHQGKYVYAEKSERLLCLEYQPKGSLHEHLSDESSGLDWDSRYKIIEGICNGLHYLHEKWQASTPIIHMDLKPKNILLDDNMVPKIADFGLSRLFGEEQTRTCTASRDGTLGYMAPEYLNRGIITKKLDIFSLGVIIIEIVTGHKDYPDETDTSSQEFIELVLKNWRNRLEKTPGYTTAFSIFPSFCREIDYQRIRRCIQIGLACVKLNRAKRPTTLEVLNMLHKSEGAECSNGKEDYTNERPEEVNGPLYNKAEDRLNGTQNFGSSKGKKRERDERGIDPAKLHRDSLHNIYDSEPGSFKLDDMESKIAKIKKGGLANVEAVEELLHLMKLDQTEQRIDLSGRVILADVIAATEKPDILHVFMESKGLLVLDSWLQEAHKWRSDDGSSPKEADKPIGPGEFFLAMLRALARLPINLSALQRCSIGKSVNRLRGHKNVEIQKKSRLLIEDGKRRIDAEMKLGRVWLRTKQN</sequence>
<name>C5YNQ9_SORBI</name>
<dbReference type="PANTHER" id="PTHR45707:SF71">
    <property type="entry name" value="PROTEIN KINASE DOMAIN-CONTAINING PROTEIN"/>
    <property type="match status" value="1"/>
</dbReference>
<comment type="subcellular location">
    <subcellularLocation>
        <location evidence="1 7">Nucleus</location>
    </subcellularLocation>
</comment>
<dbReference type="AlphaFoldDB" id="C5YNQ9"/>
<dbReference type="KEGG" id="sbi:8063264"/>
<dbReference type="InParanoid" id="C5YNQ9"/>
<evidence type="ECO:0000256" key="5">
    <source>
        <dbReference type="ARBA" id="ARBA00022840"/>
    </source>
</evidence>
<dbReference type="Gene3D" id="3.30.200.20">
    <property type="entry name" value="Phosphorylase Kinase, domain 1"/>
    <property type="match status" value="1"/>
</dbReference>
<keyword evidence="4" id="KW-0418">Kinase</keyword>
<evidence type="ECO:0000313" key="13">
    <source>
        <dbReference type="Proteomes" id="UP000000768"/>
    </source>
</evidence>
<dbReference type="HOGENOM" id="CLU_027180_0_0_1"/>
<dbReference type="InterPro" id="IPR003617">
    <property type="entry name" value="TFIIS/CRSP70_N_sub"/>
</dbReference>
<feature type="region of interest" description="Disordered" evidence="9">
    <location>
        <begin position="368"/>
        <end position="397"/>
    </location>
</feature>
<organism evidence="12 13">
    <name type="scientific">Sorghum bicolor</name>
    <name type="common">Sorghum</name>
    <name type="synonym">Sorghum vulgare</name>
    <dbReference type="NCBI Taxonomy" id="4558"/>
    <lineage>
        <taxon>Eukaryota</taxon>
        <taxon>Viridiplantae</taxon>
        <taxon>Streptophyta</taxon>
        <taxon>Embryophyta</taxon>
        <taxon>Tracheophyta</taxon>
        <taxon>Spermatophyta</taxon>
        <taxon>Magnoliopsida</taxon>
        <taxon>Liliopsida</taxon>
        <taxon>Poales</taxon>
        <taxon>Poaceae</taxon>
        <taxon>PACMAD clade</taxon>
        <taxon>Panicoideae</taxon>
        <taxon>Andropogonodae</taxon>
        <taxon>Andropogoneae</taxon>
        <taxon>Sorghinae</taxon>
        <taxon>Sorghum</taxon>
    </lineage>
</organism>
<dbReference type="SUPFAM" id="SSF56112">
    <property type="entry name" value="Protein kinase-like (PK-like)"/>
    <property type="match status" value="1"/>
</dbReference>
<evidence type="ECO:0000256" key="8">
    <source>
        <dbReference type="PROSITE-ProRule" id="PRU10141"/>
    </source>
</evidence>
<dbReference type="GO" id="GO:0005524">
    <property type="term" value="F:ATP binding"/>
    <property type="evidence" value="ECO:0007669"/>
    <property type="project" value="UniProtKB-UniRule"/>
</dbReference>
<dbReference type="Pfam" id="PF08711">
    <property type="entry name" value="Med26"/>
    <property type="match status" value="1"/>
</dbReference>
<dbReference type="PROSITE" id="PS00108">
    <property type="entry name" value="PROTEIN_KINASE_ST"/>
    <property type="match status" value="1"/>
</dbReference>
<feature type="binding site" evidence="8">
    <location>
        <position position="74"/>
    </location>
    <ligand>
        <name>ATP</name>
        <dbReference type="ChEBI" id="CHEBI:30616"/>
    </ligand>
</feature>
<dbReference type="PROSITE" id="PS00107">
    <property type="entry name" value="PROTEIN_KINASE_ATP"/>
    <property type="match status" value="1"/>
</dbReference>
<feature type="domain" description="TFIIS N-terminal" evidence="11">
    <location>
        <begin position="494"/>
        <end position="575"/>
    </location>
</feature>
<evidence type="ECO:0000256" key="1">
    <source>
        <dbReference type="ARBA" id="ARBA00004123"/>
    </source>
</evidence>
<dbReference type="InterPro" id="IPR035441">
    <property type="entry name" value="TFIIS/LEDGF_dom_sf"/>
</dbReference>
<dbReference type="GO" id="GO:0004672">
    <property type="term" value="F:protein kinase activity"/>
    <property type="evidence" value="ECO:0007669"/>
    <property type="project" value="InterPro"/>
</dbReference>
<dbReference type="OMA" id="PASNHTH"/>
<evidence type="ECO:0008006" key="14">
    <source>
        <dbReference type="Google" id="ProtNLM"/>
    </source>
</evidence>
<evidence type="ECO:0000313" key="12">
    <source>
        <dbReference type="EMBL" id="EES15978.1"/>
    </source>
</evidence>
<dbReference type="Gene3D" id="1.20.930.10">
    <property type="entry name" value="Conserved domain common to transcription factors TFIIS, elongin A, CRSP70"/>
    <property type="match status" value="1"/>
</dbReference>
<dbReference type="Proteomes" id="UP000000768">
    <property type="component" value="Chromosome 8"/>
</dbReference>
<evidence type="ECO:0000256" key="7">
    <source>
        <dbReference type="PROSITE-ProRule" id="PRU00649"/>
    </source>
</evidence>
<dbReference type="Gramene" id="EES15978">
    <property type="protein sequence ID" value="EES15978"/>
    <property type="gene ID" value="SORBI_3008G097900"/>
</dbReference>
<proteinExistence type="predicted"/>
<dbReference type="InterPro" id="IPR011009">
    <property type="entry name" value="Kinase-like_dom_sf"/>
</dbReference>
<evidence type="ECO:0000259" key="10">
    <source>
        <dbReference type="PROSITE" id="PS50011"/>
    </source>
</evidence>
<evidence type="ECO:0000256" key="6">
    <source>
        <dbReference type="ARBA" id="ARBA00023242"/>
    </source>
</evidence>
<dbReference type="InterPro" id="IPR000719">
    <property type="entry name" value="Prot_kinase_dom"/>
</dbReference>
<dbReference type="eggNOG" id="KOG1886">
    <property type="taxonomic scope" value="Eukaryota"/>
</dbReference>
<protein>
    <recommendedName>
        <fullName evidence="14">Protein kinase domain-containing protein</fullName>
    </recommendedName>
</protein>
<dbReference type="PANTHER" id="PTHR45707">
    <property type="entry name" value="C2 CALCIUM/LIPID-BINDING PLANT PHOSPHORIBOSYLTRANSFERASE FAMILY PROTEIN"/>
    <property type="match status" value="1"/>
</dbReference>
<dbReference type="STRING" id="4558.C5YNQ9"/>
<evidence type="ECO:0000256" key="3">
    <source>
        <dbReference type="ARBA" id="ARBA00022741"/>
    </source>
</evidence>
<dbReference type="PROSITE" id="PS51319">
    <property type="entry name" value="TFIIS_N"/>
    <property type="match status" value="1"/>
</dbReference>
<accession>C5YNQ9</accession>